<evidence type="ECO:0000313" key="1">
    <source>
        <dbReference type="EMBL" id="NTS66357.1"/>
    </source>
</evidence>
<reference evidence="1 2" key="1">
    <citation type="submission" date="2020-06" db="EMBL/GenBank/DDBJ databases">
        <title>Sphingomonas hominis sp. nov., a member of the Sphingomonas, isolated from the hair of a 22-year-old girl.</title>
        <authorList>
            <person name="Zhang D.-F."/>
            <person name="Cui X.-W."/>
        </authorList>
    </citation>
    <scope>NUCLEOTIDE SEQUENCE [LARGE SCALE GENOMIC DNA]</scope>
    <source>
        <strain evidence="1 2">HHU CXW</strain>
    </source>
</reference>
<name>A0ABX2JTI6_9SPHN</name>
<organism evidence="1 2">
    <name type="scientific">Sphingomonas hominis</name>
    <dbReference type="NCBI Taxonomy" id="2741495"/>
    <lineage>
        <taxon>Bacteria</taxon>
        <taxon>Pseudomonadati</taxon>
        <taxon>Pseudomonadota</taxon>
        <taxon>Alphaproteobacteria</taxon>
        <taxon>Sphingomonadales</taxon>
        <taxon>Sphingomonadaceae</taxon>
        <taxon>Sphingomonas</taxon>
    </lineage>
</organism>
<proteinExistence type="predicted"/>
<comment type="caution">
    <text evidence="1">The sequence shown here is derived from an EMBL/GenBank/DDBJ whole genome shotgun (WGS) entry which is preliminary data.</text>
</comment>
<accession>A0ABX2JTI6</accession>
<dbReference type="Proteomes" id="UP000621447">
    <property type="component" value="Unassembled WGS sequence"/>
</dbReference>
<keyword evidence="2" id="KW-1185">Reference proteome</keyword>
<gene>
    <name evidence="1" type="ORF">HRV97_14455</name>
</gene>
<sequence>MSFDIDLDWPAGGRRQGVADIRMAVGGTIFTRLLDEHAGHRRDYFRASPLLLGFWFVDNFWRLRWEPLDDPHFPSTEWRLRHELSAASGDTLLPPFMIYGMGPRVMVAPVTGVEDDGSMIRYLQERPLTMLSDEFETGLERFFEALLRCHDLPDSAVFADLVAQLARERGDDELAGWRRLEACLGYDPDQAPDAVVEALLGFEERIGEAAVDEAALATKGQAAPVALEAVLEAVDASDVVVDFASVQGQIDPTTLPGQTPWQAAEDAANALRATLNLGNTIRWADLGDILRVRWQLLKEATATARHLPFAAKTQDDGSQARLALAMKPLNDRRFELARMIGDEVWTGGQGFGVISRSRTDRQKFQRAFAQALLCPMEALRDIVDVNRPTREQIVRAASRFGVRDSVIVTILRNRGYLPRESMADWLEAA</sequence>
<protein>
    <submittedName>
        <fullName evidence="1">Uncharacterized protein</fullName>
    </submittedName>
</protein>
<dbReference type="RefSeq" id="WP_174194997.1">
    <property type="nucleotide sequence ID" value="NZ_JABULH010000007.1"/>
</dbReference>
<evidence type="ECO:0000313" key="2">
    <source>
        <dbReference type="Proteomes" id="UP000621447"/>
    </source>
</evidence>
<dbReference type="EMBL" id="JABULH010000007">
    <property type="protein sequence ID" value="NTS66357.1"/>
    <property type="molecule type" value="Genomic_DNA"/>
</dbReference>